<keyword evidence="2" id="KW-1185">Reference proteome</keyword>
<dbReference type="AlphaFoldDB" id="A0A8C3EBZ5"/>
<organism evidence="1 2">
    <name type="scientific">Corvus moneduloides</name>
    <name type="common">New Caledonian crow</name>
    <dbReference type="NCBI Taxonomy" id="1196302"/>
    <lineage>
        <taxon>Eukaryota</taxon>
        <taxon>Metazoa</taxon>
        <taxon>Chordata</taxon>
        <taxon>Craniata</taxon>
        <taxon>Vertebrata</taxon>
        <taxon>Euteleostomi</taxon>
        <taxon>Archelosauria</taxon>
        <taxon>Archosauria</taxon>
        <taxon>Dinosauria</taxon>
        <taxon>Saurischia</taxon>
        <taxon>Theropoda</taxon>
        <taxon>Coelurosauria</taxon>
        <taxon>Aves</taxon>
        <taxon>Neognathae</taxon>
        <taxon>Neoaves</taxon>
        <taxon>Telluraves</taxon>
        <taxon>Australaves</taxon>
        <taxon>Passeriformes</taxon>
        <taxon>Corvoidea</taxon>
        <taxon>Corvidae</taxon>
        <taxon>Corvus</taxon>
    </lineage>
</organism>
<evidence type="ECO:0000313" key="1">
    <source>
        <dbReference type="Ensembl" id="ENSCMUP00000018955.1"/>
    </source>
</evidence>
<name>A0A8C3EBZ5_CORMO</name>
<dbReference type="PROSITE" id="PS51257">
    <property type="entry name" value="PROKAR_LIPOPROTEIN"/>
    <property type="match status" value="1"/>
</dbReference>
<proteinExistence type="predicted"/>
<reference evidence="2" key="1">
    <citation type="submission" date="2019-10" db="EMBL/GenBank/DDBJ databases">
        <title>Corvus moneduloides (New Caledonian crow) genome, bCorMon1, primary haplotype.</title>
        <authorList>
            <person name="Rutz C."/>
            <person name="Fungtammasan C."/>
            <person name="Mountcastle J."/>
            <person name="Formenti G."/>
            <person name="Chow W."/>
            <person name="Howe K."/>
            <person name="Steele M.P."/>
            <person name="Fernandes J."/>
            <person name="Gilbert M.T.P."/>
            <person name="Fedrigo O."/>
            <person name="Jarvis E.D."/>
            <person name="Gemmell N."/>
        </authorList>
    </citation>
    <scope>NUCLEOTIDE SEQUENCE [LARGE SCALE GENOMIC DNA]</scope>
</reference>
<reference evidence="1" key="3">
    <citation type="submission" date="2025-09" db="UniProtKB">
        <authorList>
            <consortium name="Ensembl"/>
        </authorList>
    </citation>
    <scope>IDENTIFICATION</scope>
</reference>
<dbReference type="Proteomes" id="UP000694553">
    <property type="component" value="Unassembled WGS sequence"/>
</dbReference>
<evidence type="ECO:0000313" key="2">
    <source>
        <dbReference type="Proteomes" id="UP000694553"/>
    </source>
</evidence>
<reference evidence="1" key="2">
    <citation type="submission" date="2025-08" db="UniProtKB">
        <authorList>
            <consortium name="Ensembl"/>
        </authorList>
    </citation>
    <scope>IDENTIFICATION</scope>
</reference>
<accession>A0A8C3EBZ5</accession>
<dbReference type="Ensembl" id="ENSCMUT00000020350.2">
    <property type="protein sequence ID" value="ENSCMUP00000018955.1"/>
    <property type="gene ID" value="ENSCMUG00000011711.2"/>
</dbReference>
<protein>
    <submittedName>
        <fullName evidence="1">Uncharacterized protein</fullName>
    </submittedName>
</protein>
<sequence>MPNLRLYIKNDNVFKRTCPASISAASCTVPSPFEHHKGVNTLDFFQVGSAWTQGCGRGSSAQALGKPFLLWELWTHGGTATHSLPSLSRERSEKIC</sequence>